<dbReference type="EMBL" id="JACVXA010000035">
    <property type="protein sequence ID" value="MBE3638937.1"/>
    <property type="molecule type" value="Genomic_DNA"/>
</dbReference>
<dbReference type="AlphaFoldDB" id="A0A8J7CXI0"/>
<dbReference type="GO" id="GO:0005524">
    <property type="term" value="F:ATP binding"/>
    <property type="evidence" value="ECO:0007669"/>
    <property type="project" value="InterPro"/>
</dbReference>
<keyword evidence="2" id="KW-0808">Transferase</keyword>
<keyword evidence="2" id="KW-0418">Kinase</keyword>
<dbReference type="Pfam" id="PF07475">
    <property type="entry name" value="Hpr_kinase_C"/>
    <property type="match status" value="1"/>
</dbReference>
<dbReference type="GO" id="GO:0006109">
    <property type="term" value="P:regulation of carbohydrate metabolic process"/>
    <property type="evidence" value="ECO:0007669"/>
    <property type="project" value="InterPro"/>
</dbReference>
<dbReference type="InterPro" id="IPR011104">
    <property type="entry name" value="Hpr_kin/Pase_C"/>
</dbReference>
<dbReference type="SUPFAM" id="SSF53795">
    <property type="entry name" value="PEP carboxykinase-like"/>
    <property type="match status" value="1"/>
</dbReference>
<evidence type="ECO:0000313" key="3">
    <source>
        <dbReference type="Proteomes" id="UP000609121"/>
    </source>
</evidence>
<dbReference type="GO" id="GO:0000155">
    <property type="term" value="F:phosphorelay sensor kinase activity"/>
    <property type="evidence" value="ECO:0007669"/>
    <property type="project" value="InterPro"/>
</dbReference>
<dbReference type="Gene3D" id="3.40.50.300">
    <property type="entry name" value="P-loop containing nucleotide triphosphate hydrolases"/>
    <property type="match status" value="1"/>
</dbReference>
<keyword evidence="3" id="KW-1185">Reference proteome</keyword>
<comment type="caution">
    <text evidence="2">The sequence shown here is derived from an EMBL/GenBank/DDBJ whole genome shotgun (WGS) entry which is preliminary data.</text>
</comment>
<feature type="domain" description="HPr kinase/phosphorylase C-terminal" evidence="1">
    <location>
        <begin position="9"/>
        <end position="84"/>
    </location>
</feature>
<reference evidence="2" key="1">
    <citation type="submission" date="2020-09" db="EMBL/GenBank/DDBJ databases">
        <title>A novel bacterium of genus Mangrovicoccus, isolated from South China Sea.</title>
        <authorList>
            <person name="Huang H."/>
            <person name="Mo K."/>
            <person name="Hu Y."/>
        </authorList>
    </citation>
    <scope>NUCLEOTIDE SEQUENCE</scope>
    <source>
        <strain evidence="2">HB182678</strain>
    </source>
</reference>
<evidence type="ECO:0000259" key="1">
    <source>
        <dbReference type="Pfam" id="PF07475"/>
    </source>
</evidence>
<evidence type="ECO:0000313" key="2">
    <source>
        <dbReference type="EMBL" id="MBE3638937.1"/>
    </source>
</evidence>
<sequence length="147" mass="15235">MPPSQAEPAETRHASTVAIDGCAVLIQGPSGSGKSSLALQLMAHGGGLVADDVTTLWRRDGRVMAAAPPPLPPAIECRGIGLIRAELVGPAPVTLVVDLSVTETQRIPEPGAILLLGIRLPLLHRVDSVHFAAGILQYVRGQGIHPA</sequence>
<dbReference type="RefSeq" id="WP_193183078.1">
    <property type="nucleotide sequence ID" value="NZ_JACVXA010000035.1"/>
</dbReference>
<gene>
    <name evidence="2" type="ORF">ICN82_12055</name>
</gene>
<proteinExistence type="predicted"/>
<dbReference type="Proteomes" id="UP000609121">
    <property type="component" value="Unassembled WGS sequence"/>
</dbReference>
<protein>
    <submittedName>
        <fullName evidence="2">Serine kinase</fullName>
    </submittedName>
</protein>
<name>A0A8J7CXI0_9RHOB</name>
<dbReference type="InterPro" id="IPR027417">
    <property type="entry name" value="P-loop_NTPase"/>
</dbReference>
<accession>A0A8J7CXI0</accession>
<organism evidence="2 3">
    <name type="scientific">Mangrovicoccus algicola</name>
    <dbReference type="NCBI Taxonomy" id="2771008"/>
    <lineage>
        <taxon>Bacteria</taxon>
        <taxon>Pseudomonadati</taxon>
        <taxon>Pseudomonadota</taxon>
        <taxon>Alphaproteobacteria</taxon>
        <taxon>Rhodobacterales</taxon>
        <taxon>Paracoccaceae</taxon>
        <taxon>Mangrovicoccus</taxon>
    </lineage>
</organism>